<dbReference type="GO" id="GO:0006313">
    <property type="term" value="P:DNA transposition"/>
    <property type="evidence" value="ECO:0007669"/>
    <property type="project" value="InterPro"/>
</dbReference>
<dbReference type="Gene3D" id="2.30.30.130">
    <property type="entry name" value="Transposase, Mu, C-terminal"/>
    <property type="match status" value="1"/>
</dbReference>
<protein>
    <submittedName>
        <fullName evidence="2">Mu transposase C-terminal domain-containing protein</fullName>
    </submittedName>
</protein>
<dbReference type="Pfam" id="PF09039">
    <property type="entry name" value="HTH_Tnp_Mu_2"/>
    <property type="match status" value="1"/>
</dbReference>
<dbReference type="GO" id="GO:0003677">
    <property type="term" value="F:DNA binding"/>
    <property type="evidence" value="ECO:0007669"/>
    <property type="project" value="InterPro"/>
</dbReference>
<name>A0AAW6E3G5_9FIRM</name>
<dbReference type="Gene3D" id="3.30.420.10">
    <property type="entry name" value="Ribonuclease H-like superfamily/Ribonuclease H"/>
    <property type="match status" value="1"/>
</dbReference>
<dbReference type="InterPro" id="IPR012337">
    <property type="entry name" value="RNaseH-like_sf"/>
</dbReference>
<dbReference type="InterPro" id="IPR009004">
    <property type="entry name" value="Transposase_Mu_C"/>
</dbReference>
<dbReference type="InterPro" id="IPR015378">
    <property type="entry name" value="Transposase-like_Mu_C"/>
</dbReference>
<accession>A0AAW6E3G5</accession>
<dbReference type="InterPro" id="IPR004189">
    <property type="entry name" value="Phage_Mu_transposase"/>
</dbReference>
<sequence>MKIPVHDIWLTTEEVAELLNISCRAVRKSVQTGSYEVDYILSVGGSSGKQIRINLDSLPPEAQAIYFSEHEEVKPADFNVIEYHSTYTEKQRKEAEYKKHVIHCYWNSGCKSGAFLKRYNAEHNTDITARQLREWERKYKTSGRNVESLIDNRDGHNKGVSSIPEDVWNAFYALYMTTQKRGAKLCYDLVKKKHSDIPSYETFFRKIQTIPMYAIMKYREGKKVFNDSLPYMIRDKSDLHSNEIWCSDHHRTDLLVRNVQGNVFRPWLTVFTDIRSTKIMGFVVREEEPNTGVILKCLRLGIEKYGIPNSIYTDNGKDYKSKALDTANTNSALALLHIEKISATPYHGQAKPVERFFGTFEERFDKRFYSYLGHDAKQRPEHMQKTNIKLADDKNIPSFEEYIQKLENYINEYNSTSHSGLGMEGKSPDTVYDENLPTVIRKVTDNLTLNLICGKVVSRKVHNNGVKLFCNTFNDINGELYKYVGDTVLIRYDPENMEKVYIFDNDGKLICEAVPKLHSPFRGVNEEDYIRAGKEKKKVRKMIEEYKPQRLKNEEDYLFGNIAEEHKAKQALLEETENISISVTNAEKPAERFNPYKDMYESYKKESG</sequence>
<evidence type="ECO:0000313" key="3">
    <source>
        <dbReference type="Proteomes" id="UP001211421"/>
    </source>
</evidence>
<feature type="domain" description="Integrase catalytic" evidence="1">
    <location>
        <begin position="226"/>
        <end position="436"/>
    </location>
</feature>
<dbReference type="PROSITE" id="PS50994">
    <property type="entry name" value="INTEGRASE"/>
    <property type="match status" value="1"/>
</dbReference>
<organism evidence="2 3">
    <name type="scientific">Ruminococcus bicirculans</name>
    <name type="common">ex Wegman et al. 2014</name>
    <dbReference type="NCBI Taxonomy" id="1160721"/>
    <lineage>
        <taxon>Bacteria</taxon>
        <taxon>Bacillati</taxon>
        <taxon>Bacillota</taxon>
        <taxon>Clostridia</taxon>
        <taxon>Eubacteriales</taxon>
        <taxon>Oscillospiraceae</taxon>
        <taxon>Ruminococcus</taxon>
    </lineage>
</organism>
<dbReference type="AlphaFoldDB" id="A0AAW6E3G5"/>
<dbReference type="GO" id="GO:0015074">
    <property type="term" value="P:DNA integration"/>
    <property type="evidence" value="ECO:0007669"/>
    <property type="project" value="InterPro"/>
</dbReference>
<dbReference type="InterPro" id="IPR001584">
    <property type="entry name" value="Integrase_cat-core"/>
</dbReference>
<dbReference type="EMBL" id="JAQMLS010000022">
    <property type="protein sequence ID" value="MDB8743376.1"/>
    <property type="molecule type" value="Genomic_DNA"/>
</dbReference>
<evidence type="ECO:0000259" key="1">
    <source>
        <dbReference type="PROSITE" id="PS50994"/>
    </source>
</evidence>
<dbReference type="Proteomes" id="UP001211421">
    <property type="component" value="Unassembled WGS sequence"/>
</dbReference>
<dbReference type="RefSeq" id="WP_195552341.1">
    <property type="nucleotide sequence ID" value="NZ_JADMNX010000022.1"/>
</dbReference>
<dbReference type="SUPFAM" id="SSF50610">
    <property type="entry name" value="mu transposase, C-terminal domain"/>
    <property type="match status" value="1"/>
</dbReference>
<evidence type="ECO:0000313" key="2">
    <source>
        <dbReference type="EMBL" id="MDB8743376.1"/>
    </source>
</evidence>
<dbReference type="Pfam" id="PF09299">
    <property type="entry name" value="Mu-transpos_C"/>
    <property type="match status" value="1"/>
</dbReference>
<dbReference type="InterPro" id="IPR036397">
    <property type="entry name" value="RNaseH_sf"/>
</dbReference>
<gene>
    <name evidence="2" type="ORF">PNV70_15045</name>
</gene>
<dbReference type="Pfam" id="PF02914">
    <property type="entry name" value="DDE_2"/>
    <property type="match status" value="1"/>
</dbReference>
<reference evidence="2" key="1">
    <citation type="submission" date="2023-01" db="EMBL/GenBank/DDBJ databases">
        <title>Human gut microbiome strain richness.</title>
        <authorList>
            <person name="Chen-Liaw A."/>
        </authorList>
    </citation>
    <scope>NUCLEOTIDE SEQUENCE</scope>
    <source>
        <strain evidence="2">D59st1_B8_D59t2_181005</strain>
    </source>
</reference>
<dbReference type="GO" id="GO:0004803">
    <property type="term" value="F:transposase activity"/>
    <property type="evidence" value="ECO:0007669"/>
    <property type="project" value="InterPro"/>
</dbReference>
<comment type="caution">
    <text evidence="2">The sequence shown here is derived from an EMBL/GenBank/DDBJ whole genome shotgun (WGS) entry which is preliminary data.</text>
</comment>
<dbReference type="Gene3D" id="1.10.10.60">
    <property type="entry name" value="Homeodomain-like"/>
    <property type="match status" value="1"/>
</dbReference>
<dbReference type="SUPFAM" id="SSF53098">
    <property type="entry name" value="Ribonuclease H-like"/>
    <property type="match status" value="1"/>
</dbReference>
<proteinExistence type="predicted"/>
<dbReference type="InterPro" id="IPR015126">
    <property type="entry name" value="Mu_I-gamma"/>
</dbReference>